<dbReference type="InterPro" id="IPR023885">
    <property type="entry name" value="4Fe4S-binding_SPASM_dom"/>
</dbReference>
<evidence type="ECO:0000259" key="8">
    <source>
        <dbReference type="Pfam" id="PF13186"/>
    </source>
</evidence>
<comment type="cofactor">
    <cofactor evidence="1">
        <name>[4Fe-4S] cluster</name>
        <dbReference type="ChEBI" id="CHEBI:49883"/>
    </cofactor>
</comment>
<dbReference type="SFLD" id="SFLDS00029">
    <property type="entry name" value="Radical_SAM"/>
    <property type="match status" value="1"/>
</dbReference>
<dbReference type="Pfam" id="PF04055">
    <property type="entry name" value="Radical_SAM"/>
    <property type="match status" value="1"/>
</dbReference>
<dbReference type="Proteomes" id="UP000232164">
    <property type="component" value="Unassembled WGS sequence"/>
</dbReference>
<dbReference type="GO" id="GO:0003824">
    <property type="term" value="F:catalytic activity"/>
    <property type="evidence" value="ECO:0007669"/>
    <property type="project" value="InterPro"/>
</dbReference>
<evidence type="ECO:0000256" key="6">
    <source>
        <dbReference type="SAM" id="MobiDB-lite"/>
    </source>
</evidence>
<accession>A0A2N0DFM6</accession>
<dbReference type="CDD" id="cd01335">
    <property type="entry name" value="Radical_SAM"/>
    <property type="match status" value="1"/>
</dbReference>
<evidence type="ECO:0000313" key="10">
    <source>
        <dbReference type="EMBL" id="UWU17601.1"/>
    </source>
</evidence>
<name>A0A2N0DFM6_RHISU</name>
<organism evidence="9 11">
    <name type="scientific">Rhizobium sullae</name>
    <name type="common">Rhizobium hedysari</name>
    <dbReference type="NCBI Taxonomy" id="50338"/>
    <lineage>
        <taxon>Bacteria</taxon>
        <taxon>Pseudomonadati</taxon>
        <taxon>Pseudomonadota</taxon>
        <taxon>Alphaproteobacteria</taxon>
        <taxon>Hyphomicrobiales</taxon>
        <taxon>Rhizobiaceae</taxon>
        <taxon>Rhizobium/Agrobacterium group</taxon>
        <taxon>Rhizobium</taxon>
    </lineage>
</organism>
<proteinExistence type="predicted"/>
<keyword evidence="4" id="KW-0408">Iron</keyword>
<dbReference type="PANTHER" id="PTHR11228">
    <property type="entry name" value="RADICAL SAM DOMAIN PROTEIN"/>
    <property type="match status" value="1"/>
</dbReference>
<evidence type="ECO:0000256" key="2">
    <source>
        <dbReference type="ARBA" id="ARBA00022691"/>
    </source>
</evidence>
<dbReference type="EMBL" id="CP104144">
    <property type="protein sequence ID" value="UWU17601.1"/>
    <property type="molecule type" value="Genomic_DNA"/>
</dbReference>
<dbReference type="InterPro" id="IPR007197">
    <property type="entry name" value="rSAM"/>
</dbReference>
<sequence length="365" mass="40400">MHLGEVSSWSSIQSISLMRERTLDFLWLELTNRCNLQCVHCYTDSGPHSGDRDILTIDDYVSIMVQARALGCSKMQFIGGEPQLNIDFRELLVKAKTLGFEFIEVFSNLTRLADETVQYAADNGICFATSVYSNEASGHDAITRVKSSHARTMANLKMLIGAGIETRAAIIVMDRNKDTVCQTKDFLLRLGVRHVSSGETREFGRGEQILAQKARLSGLCGHCWSGKLCIAPDGEAYPCVMARQWPVGNVLETPLAEIVRGRQLERIRQVIFDEVWLPKVAPKVRREDETLLEGSLCPPAEQTCGPDSGAPDCAPELSSPRQREVPADEPEPQPAEECPQSCTPIDESTCEPMACPQSCLPNRVE</sequence>
<feature type="region of interest" description="Disordered" evidence="6">
    <location>
        <begin position="296"/>
        <end position="348"/>
    </location>
</feature>
<dbReference type="InterPro" id="IPR050377">
    <property type="entry name" value="Radical_SAM_PqqE_MftC-like"/>
</dbReference>
<evidence type="ECO:0000313" key="11">
    <source>
        <dbReference type="Proteomes" id="UP000232164"/>
    </source>
</evidence>
<feature type="domain" description="4Fe4S-binding SPASM" evidence="8">
    <location>
        <begin position="223"/>
        <end position="268"/>
    </location>
</feature>
<keyword evidence="10" id="KW-0614">Plasmid</keyword>
<keyword evidence="5" id="KW-0411">Iron-sulfur</keyword>
<reference evidence="9 11" key="1">
    <citation type="submission" date="2017-11" db="EMBL/GenBank/DDBJ databases">
        <authorList>
            <person name="Han C.G."/>
        </authorList>
    </citation>
    <scope>NUCLEOTIDE SEQUENCE [LARGE SCALE GENOMIC DNA]</scope>
    <source>
        <strain evidence="9 11">HCNT1</strain>
    </source>
</reference>
<geneLocation type="plasmid" evidence="10 12">
    <name>pWSM1592_1</name>
</geneLocation>
<evidence type="ECO:0000313" key="9">
    <source>
        <dbReference type="EMBL" id="PKA44886.1"/>
    </source>
</evidence>
<dbReference type="EMBL" id="PIQN01000003">
    <property type="protein sequence ID" value="PKA44886.1"/>
    <property type="molecule type" value="Genomic_DNA"/>
</dbReference>
<dbReference type="Pfam" id="PF13186">
    <property type="entry name" value="SPASM"/>
    <property type="match status" value="1"/>
</dbReference>
<dbReference type="InterPro" id="IPR058240">
    <property type="entry name" value="rSAM_sf"/>
</dbReference>
<evidence type="ECO:0000256" key="4">
    <source>
        <dbReference type="ARBA" id="ARBA00023004"/>
    </source>
</evidence>
<keyword evidence="3" id="KW-0479">Metal-binding</keyword>
<dbReference type="STRING" id="1041146.GCA_000427985_04726"/>
<evidence type="ECO:0000313" key="12">
    <source>
        <dbReference type="Proteomes" id="UP001060123"/>
    </source>
</evidence>
<dbReference type="RefSeq" id="WP_051336803.1">
    <property type="nucleotide sequence ID" value="NZ_CP104144.1"/>
</dbReference>
<dbReference type="SUPFAM" id="SSF102114">
    <property type="entry name" value="Radical SAM enzymes"/>
    <property type="match status" value="1"/>
</dbReference>
<dbReference type="CDD" id="cd21109">
    <property type="entry name" value="SPASM"/>
    <property type="match status" value="1"/>
</dbReference>
<evidence type="ECO:0000259" key="7">
    <source>
        <dbReference type="Pfam" id="PF04055"/>
    </source>
</evidence>
<reference evidence="9 11" key="2">
    <citation type="submission" date="2017-12" db="EMBL/GenBank/DDBJ databases">
        <title>Genome sequence of Rhizobium sullae HCNT1 isolated from Sulla coronaria nodules and featuring peculiar denitrification phenotypes.</title>
        <authorList>
            <person name="De Diego-Diaz B."/>
            <person name="Treu L."/>
            <person name="Campanaro S."/>
            <person name="Da Silva Duarte V."/>
            <person name="Basaglia M."/>
            <person name="Favaro L."/>
            <person name="Casella S."/>
            <person name="Squartini A."/>
        </authorList>
    </citation>
    <scope>NUCLEOTIDE SEQUENCE [LARGE SCALE GENOMIC DNA]</scope>
    <source>
        <strain evidence="9 11">HCNT1</strain>
    </source>
</reference>
<dbReference type="GO" id="GO:0051536">
    <property type="term" value="F:iron-sulfur cluster binding"/>
    <property type="evidence" value="ECO:0007669"/>
    <property type="project" value="UniProtKB-KW"/>
</dbReference>
<feature type="domain" description="Radical SAM core" evidence="7">
    <location>
        <begin position="29"/>
        <end position="186"/>
    </location>
</feature>
<dbReference type="SFLD" id="SFLDG01386">
    <property type="entry name" value="main_SPASM_domain-containing"/>
    <property type="match status" value="1"/>
</dbReference>
<dbReference type="AlphaFoldDB" id="A0A2N0DFM6"/>
<gene>
    <name evidence="9" type="ORF">CWR43_03415</name>
    <name evidence="10" type="ORF">N2599_33295</name>
</gene>
<dbReference type="Proteomes" id="UP001060123">
    <property type="component" value="Plasmid pWSM1592_1"/>
</dbReference>
<dbReference type="SFLD" id="SFLDG01067">
    <property type="entry name" value="SPASM/twitch_domain_containing"/>
    <property type="match status" value="1"/>
</dbReference>
<evidence type="ECO:0000256" key="3">
    <source>
        <dbReference type="ARBA" id="ARBA00022723"/>
    </source>
</evidence>
<dbReference type="Gene3D" id="3.20.20.70">
    <property type="entry name" value="Aldolase class I"/>
    <property type="match status" value="1"/>
</dbReference>
<dbReference type="PANTHER" id="PTHR11228:SF7">
    <property type="entry name" value="PQQA PEPTIDE CYCLASE"/>
    <property type="match status" value="1"/>
</dbReference>
<dbReference type="GO" id="GO:0046872">
    <property type="term" value="F:metal ion binding"/>
    <property type="evidence" value="ECO:0007669"/>
    <property type="project" value="UniProtKB-KW"/>
</dbReference>
<keyword evidence="12" id="KW-1185">Reference proteome</keyword>
<protein>
    <submittedName>
        <fullName evidence="9">Radical SAM protein</fullName>
    </submittedName>
</protein>
<evidence type="ECO:0000256" key="1">
    <source>
        <dbReference type="ARBA" id="ARBA00001966"/>
    </source>
</evidence>
<keyword evidence="2" id="KW-0949">S-adenosyl-L-methionine</keyword>
<reference evidence="10" key="3">
    <citation type="submission" date="2022-09" db="EMBL/GenBank/DDBJ databases">
        <title>Australian commercial rhizobial inoculants.</title>
        <authorList>
            <person name="Kohlmeier M.G."/>
            <person name="O'Hara G.W."/>
            <person name="Colombi E."/>
            <person name="Ramsay J.P."/>
            <person name="Terpolilli J."/>
        </authorList>
    </citation>
    <scope>NUCLEOTIDE SEQUENCE</scope>
    <source>
        <strain evidence="10">WSM1592</strain>
        <plasmid evidence="10">pWSM1592_1</plasmid>
    </source>
</reference>
<evidence type="ECO:0000256" key="5">
    <source>
        <dbReference type="ARBA" id="ARBA00023014"/>
    </source>
</evidence>
<dbReference type="InterPro" id="IPR013785">
    <property type="entry name" value="Aldolase_TIM"/>
</dbReference>